<dbReference type="SUPFAM" id="SSF55008">
    <property type="entry name" value="HMA, heavy metal-associated domain"/>
    <property type="match status" value="1"/>
</dbReference>
<dbReference type="SUPFAM" id="SSF81665">
    <property type="entry name" value="Calcium ATPase, transmembrane domain M"/>
    <property type="match status" value="1"/>
</dbReference>
<dbReference type="Pfam" id="PF00122">
    <property type="entry name" value="E1-E2_ATPase"/>
    <property type="match status" value="1"/>
</dbReference>
<keyword evidence="8 15" id="KW-0547">Nucleotide-binding</keyword>
<evidence type="ECO:0000256" key="2">
    <source>
        <dbReference type="ARBA" id="ARBA00006024"/>
    </source>
</evidence>
<dbReference type="Pfam" id="PF12156">
    <property type="entry name" value="ATPase-cat_bd"/>
    <property type="match status" value="1"/>
</dbReference>
<dbReference type="NCBIfam" id="TIGR01512">
    <property type="entry name" value="ATPase-IB2_Cd"/>
    <property type="match status" value="1"/>
</dbReference>
<dbReference type="InterPro" id="IPR021993">
    <property type="entry name" value="ATPase-cat-bd"/>
</dbReference>
<dbReference type="GO" id="GO:0005507">
    <property type="term" value="F:copper ion binding"/>
    <property type="evidence" value="ECO:0007669"/>
    <property type="project" value="TreeGrafter"/>
</dbReference>
<dbReference type="InterPro" id="IPR027256">
    <property type="entry name" value="P-typ_ATPase_IB"/>
</dbReference>
<keyword evidence="13" id="KW-0406">Ion transport</keyword>
<feature type="transmembrane region" description="Helical" evidence="15">
    <location>
        <begin position="739"/>
        <end position="755"/>
    </location>
</feature>
<keyword evidence="10" id="KW-0460">Magnesium</keyword>
<keyword evidence="14 15" id="KW-0472">Membrane</keyword>
<sequence length="810" mass="86272">MAREGGCFHCGEPLPADAPTVTLDGAPRAVCCHGCGTAAAWIRDAGLDDYYRLRQADGRRVDAEADDFAAWDRADILAEHSREAIGGREITVLVEGMRCAACAWLIDRALRRVDGVRDVQANAVTGRLIVAWDPDTTPLSRVLQALARLGYRPHLAPGEALERERRRERRTLLIRLGVAGLGMLQAMMFAEALYLDFDNQMPAATRDFFRWIAFLLATPVVFYSGWPFLAGMARELRLRRLGMDTLVATSVLLAYLASLIETLRGGPHVWIDAAVMFVFLLLAARAIEALARQRANAAVDTLARARPALAWRIGDDGRREQVPLAALTAGDTVRVGVGEQVPTDGVLCDDGEFDESLLTGESRPVAKRAGEPVYAGSTCRNAPVRMRVTRTGQDTRLSHLVRLVEQAQAQRPRLAQAADALASRFVVSLFATAAVVFAVWWHLAPERAFEVMLAVLVISCPCALSLAIPTALGVSHGALARIGVLALRPDALDTLARADTLVLDKTGTLTEGRPSLRHVETFAGMDAAQARRIAAALERDAGHPLARAFAGEAAPVADEVRAAPGQGIQGLVDGRCYRLGRADFAASRFDDGMIWLGDGTHALARFVIEDRPRADAVEAVAALKSLGLSPTVLSGDGVIAVGLLAGALGIPQHHARLSPEDKLAFVRSLQADGHVVAMVGDGINDAPVLAGADVSLAMAGGAPLAHRSADLVLTGESLLRLPQTVALARRTRAVIRQNLAWALAYNIIALPFAALGWVTPWLAALGMAGSSLLVTANALRLARLPFPARPEAGTAEARATAAAGDAMMAP</sequence>
<dbReference type="GO" id="GO:0043682">
    <property type="term" value="F:P-type divalent copper transporter activity"/>
    <property type="evidence" value="ECO:0007669"/>
    <property type="project" value="TreeGrafter"/>
</dbReference>
<dbReference type="InterPro" id="IPR036412">
    <property type="entry name" value="HAD-like_sf"/>
</dbReference>
<dbReference type="PRINTS" id="PR00943">
    <property type="entry name" value="CUATPASE"/>
</dbReference>
<comment type="caution">
    <text evidence="17">The sequence shown here is derived from an EMBL/GenBank/DDBJ whole genome shotgun (WGS) entry which is preliminary data.</text>
</comment>
<evidence type="ECO:0000256" key="14">
    <source>
        <dbReference type="ARBA" id="ARBA00023136"/>
    </source>
</evidence>
<dbReference type="PROSITE" id="PS00154">
    <property type="entry name" value="ATPASE_E1_E2"/>
    <property type="match status" value="1"/>
</dbReference>
<dbReference type="PROSITE" id="PS50846">
    <property type="entry name" value="HMA_2"/>
    <property type="match status" value="1"/>
</dbReference>
<evidence type="ECO:0000256" key="9">
    <source>
        <dbReference type="ARBA" id="ARBA00022840"/>
    </source>
</evidence>
<comment type="subcellular location">
    <subcellularLocation>
        <location evidence="1">Cell membrane</location>
        <topology evidence="1">Multi-pass membrane protein</topology>
    </subcellularLocation>
</comment>
<dbReference type="Pfam" id="PF00702">
    <property type="entry name" value="Hydrolase"/>
    <property type="match status" value="1"/>
</dbReference>
<evidence type="ECO:0000256" key="7">
    <source>
        <dbReference type="ARBA" id="ARBA00022723"/>
    </source>
</evidence>
<protein>
    <submittedName>
        <fullName evidence="17">Cu2+-exporting ATPase</fullName>
    </submittedName>
</protein>
<keyword evidence="3" id="KW-0813">Transport</keyword>
<dbReference type="EMBL" id="JACHHX010000005">
    <property type="protein sequence ID" value="MBB5015150.1"/>
    <property type="molecule type" value="Genomic_DNA"/>
</dbReference>
<dbReference type="GO" id="GO:0016887">
    <property type="term" value="F:ATP hydrolysis activity"/>
    <property type="evidence" value="ECO:0007669"/>
    <property type="project" value="InterPro"/>
</dbReference>
<feature type="domain" description="HMA" evidence="16">
    <location>
        <begin position="88"/>
        <end position="154"/>
    </location>
</feature>
<dbReference type="Proteomes" id="UP000519004">
    <property type="component" value="Unassembled WGS sequence"/>
</dbReference>
<evidence type="ECO:0000256" key="12">
    <source>
        <dbReference type="ARBA" id="ARBA00022989"/>
    </source>
</evidence>
<dbReference type="NCBIfam" id="TIGR01494">
    <property type="entry name" value="ATPase_P-type"/>
    <property type="match status" value="1"/>
</dbReference>
<dbReference type="NCBIfam" id="TIGR01511">
    <property type="entry name" value="ATPase-IB1_Cu"/>
    <property type="match status" value="1"/>
</dbReference>
<dbReference type="InterPro" id="IPR018303">
    <property type="entry name" value="ATPase_P-typ_P_site"/>
</dbReference>
<dbReference type="PANTHER" id="PTHR43520:SF5">
    <property type="entry name" value="CATION-TRANSPORTING P-TYPE ATPASE-RELATED"/>
    <property type="match status" value="1"/>
</dbReference>
<feature type="transmembrane region" description="Helical" evidence="15">
    <location>
        <begin position="241"/>
        <end position="260"/>
    </location>
</feature>
<evidence type="ECO:0000256" key="13">
    <source>
        <dbReference type="ARBA" id="ARBA00023065"/>
    </source>
</evidence>
<dbReference type="InterPro" id="IPR059000">
    <property type="entry name" value="ATPase_P-type_domA"/>
</dbReference>
<evidence type="ECO:0000256" key="6">
    <source>
        <dbReference type="ARBA" id="ARBA00022692"/>
    </source>
</evidence>
<keyword evidence="9 15" id="KW-0067">ATP-binding</keyword>
<dbReference type="SUPFAM" id="SSF81653">
    <property type="entry name" value="Calcium ATPase, transduction domain A"/>
    <property type="match status" value="1"/>
</dbReference>
<evidence type="ECO:0000313" key="17">
    <source>
        <dbReference type="EMBL" id="MBB5015150.1"/>
    </source>
</evidence>
<dbReference type="Gene3D" id="3.40.1110.10">
    <property type="entry name" value="Calcium-transporting ATPase, cytoplasmic domain N"/>
    <property type="match status" value="1"/>
</dbReference>
<dbReference type="Gene3D" id="3.40.50.1000">
    <property type="entry name" value="HAD superfamily/HAD-like"/>
    <property type="match status" value="1"/>
</dbReference>
<dbReference type="InterPro" id="IPR036163">
    <property type="entry name" value="HMA_dom_sf"/>
</dbReference>
<keyword evidence="4 15" id="KW-1003">Cell membrane</keyword>
<dbReference type="CDD" id="cd02079">
    <property type="entry name" value="P-type_ATPase_HM"/>
    <property type="match status" value="1"/>
</dbReference>
<evidence type="ECO:0000256" key="15">
    <source>
        <dbReference type="RuleBase" id="RU362081"/>
    </source>
</evidence>
<dbReference type="RefSeq" id="WP_183947718.1">
    <property type="nucleotide sequence ID" value="NZ_JACHHX010000005.1"/>
</dbReference>
<reference evidence="17 18" key="1">
    <citation type="submission" date="2020-08" db="EMBL/GenBank/DDBJ databases">
        <title>Genomic Encyclopedia of Type Strains, Phase IV (KMG-IV): sequencing the most valuable type-strain genomes for metagenomic binning, comparative biology and taxonomic classification.</title>
        <authorList>
            <person name="Goeker M."/>
        </authorList>
    </citation>
    <scope>NUCLEOTIDE SEQUENCE [LARGE SCALE GENOMIC DNA]</scope>
    <source>
        <strain evidence="17 18">DSM 25897</strain>
    </source>
</reference>
<dbReference type="NCBIfam" id="TIGR01525">
    <property type="entry name" value="ATPase-IB_hvy"/>
    <property type="match status" value="1"/>
</dbReference>
<feature type="transmembrane region" description="Helical" evidence="15">
    <location>
        <begin position="421"/>
        <end position="443"/>
    </location>
</feature>
<gene>
    <name evidence="17" type="ORF">HNQ58_001031</name>
</gene>
<proteinExistence type="inferred from homology"/>
<feature type="transmembrane region" description="Helical" evidence="15">
    <location>
        <begin position="208"/>
        <end position="229"/>
    </location>
</feature>
<dbReference type="CDD" id="cd00371">
    <property type="entry name" value="HMA"/>
    <property type="match status" value="1"/>
</dbReference>
<keyword evidence="5" id="KW-0597">Phosphoprotein</keyword>
<dbReference type="InterPro" id="IPR023299">
    <property type="entry name" value="ATPase_P-typ_cyto_dom_N"/>
</dbReference>
<keyword evidence="12 15" id="KW-1133">Transmembrane helix</keyword>
<dbReference type="InterPro" id="IPR023298">
    <property type="entry name" value="ATPase_P-typ_TM_dom_sf"/>
</dbReference>
<dbReference type="GO" id="GO:0005886">
    <property type="term" value="C:plasma membrane"/>
    <property type="evidence" value="ECO:0007669"/>
    <property type="project" value="UniProtKB-SubCell"/>
</dbReference>
<evidence type="ECO:0000256" key="8">
    <source>
        <dbReference type="ARBA" id="ARBA00022741"/>
    </source>
</evidence>
<dbReference type="Pfam" id="PF00403">
    <property type="entry name" value="HMA"/>
    <property type="match status" value="1"/>
</dbReference>
<evidence type="ECO:0000256" key="5">
    <source>
        <dbReference type="ARBA" id="ARBA00022553"/>
    </source>
</evidence>
<keyword evidence="11" id="KW-1278">Translocase</keyword>
<name>A0A7W8DDH3_9GAMM</name>
<evidence type="ECO:0000313" key="18">
    <source>
        <dbReference type="Proteomes" id="UP000519004"/>
    </source>
</evidence>
<evidence type="ECO:0000259" key="16">
    <source>
        <dbReference type="PROSITE" id="PS50846"/>
    </source>
</evidence>
<dbReference type="InterPro" id="IPR023214">
    <property type="entry name" value="HAD_sf"/>
</dbReference>
<keyword evidence="6 15" id="KW-0812">Transmembrane</keyword>
<dbReference type="PANTHER" id="PTHR43520">
    <property type="entry name" value="ATP7, ISOFORM B"/>
    <property type="match status" value="1"/>
</dbReference>
<dbReference type="PRINTS" id="PR00119">
    <property type="entry name" value="CATATPASE"/>
</dbReference>
<dbReference type="SUPFAM" id="SSF56784">
    <property type="entry name" value="HAD-like"/>
    <property type="match status" value="1"/>
</dbReference>
<dbReference type="GO" id="GO:0005524">
    <property type="term" value="F:ATP binding"/>
    <property type="evidence" value="ECO:0007669"/>
    <property type="project" value="UniProtKB-UniRule"/>
</dbReference>
<organism evidence="17 18">
    <name type="scientific">Rehaibacterium terrae</name>
    <dbReference type="NCBI Taxonomy" id="1341696"/>
    <lineage>
        <taxon>Bacteria</taxon>
        <taxon>Pseudomonadati</taxon>
        <taxon>Pseudomonadota</taxon>
        <taxon>Gammaproteobacteria</taxon>
        <taxon>Lysobacterales</taxon>
        <taxon>Lysobacteraceae</taxon>
        <taxon>Rehaibacterium</taxon>
    </lineage>
</organism>
<dbReference type="InterPro" id="IPR006121">
    <property type="entry name" value="HMA_dom"/>
</dbReference>
<evidence type="ECO:0000256" key="3">
    <source>
        <dbReference type="ARBA" id="ARBA00022448"/>
    </source>
</evidence>
<dbReference type="GO" id="GO:0055070">
    <property type="term" value="P:copper ion homeostasis"/>
    <property type="evidence" value="ECO:0007669"/>
    <property type="project" value="TreeGrafter"/>
</dbReference>
<dbReference type="InterPro" id="IPR001757">
    <property type="entry name" value="P_typ_ATPase"/>
</dbReference>
<evidence type="ECO:0000256" key="10">
    <source>
        <dbReference type="ARBA" id="ARBA00022842"/>
    </source>
</evidence>
<keyword evidence="18" id="KW-1185">Reference proteome</keyword>
<comment type="similarity">
    <text evidence="2 15">Belongs to the cation transport ATPase (P-type) (TC 3.A.3) family. Type IB subfamily.</text>
</comment>
<feature type="transmembrane region" description="Helical" evidence="15">
    <location>
        <begin position="449"/>
        <end position="472"/>
    </location>
</feature>
<dbReference type="AlphaFoldDB" id="A0A7W8DDH3"/>
<feature type="transmembrane region" description="Helical" evidence="15">
    <location>
        <begin position="172"/>
        <end position="196"/>
    </location>
</feature>
<keyword evidence="7 15" id="KW-0479">Metal-binding</keyword>
<evidence type="ECO:0000256" key="1">
    <source>
        <dbReference type="ARBA" id="ARBA00004651"/>
    </source>
</evidence>
<dbReference type="InterPro" id="IPR008250">
    <property type="entry name" value="ATPase_P-typ_transduc_dom_A_sf"/>
</dbReference>
<feature type="transmembrane region" description="Helical" evidence="15">
    <location>
        <begin position="266"/>
        <end position="284"/>
    </location>
</feature>
<dbReference type="Gene3D" id="3.30.70.100">
    <property type="match status" value="1"/>
</dbReference>
<dbReference type="Gene3D" id="2.70.150.10">
    <property type="entry name" value="Calcium-transporting ATPase, cytoplasmic transduction domain A"/>
    <property type="match status" value="1"/>
</dbReference>
<evidence type="ECO:0000256" key="11">
    <source>
        <dbReference type="ARBA" id="ARBA00022967"/>
    </source>
</evidence>
<accession>A0A7W8DDH3</accession>
<evidence type="ECO:0000256" key="4">
    <source>
        <dbReference type="ARBA" id="ARBA00022475"/>
    </source>
</evidence>